<dbReference type="Gene3D" id="1.20.5.1030">
    <property type="entry name" value="Preprotein translocase secy subunit"/>
    <property type="match status" value="1"/>
</dbReference>
<evidence type="ECO:0000313" key="11">
    <source>
        <dbReference type="Proteomes" id="UP000276437"/>
    </source>
</evidence>
<dbReference type="PRINTS" id="PR01650">
    <property type="entry name" value="SECETRNLCASE"/>
</dbReference>
<dbReference type="EMBL" id="AP018449">
    <property type="protein sequence ID" value="BBB91345.1"/>
    <property type="molecule type" value="Genomic_DNA"/>
</dbReference>
<dbReference type="AlphaFoldDB" id="A0A348AJU7"/>
<dbReference type="GO" id="GO:0009306">
    <property type="term" value="P:protein secretion"/>
    <property type="evidence" value="ECO:0007669"/>
    <property type="project" value="UniProtKB-UniRule"/>
</dbReference>
<dbReference type="GO" id="GO:0043952">
    <property type="term" value="P:protein transport by the Sec complex"/>
    <property type="evidence" value="ECO:0007669"/>
    <property type="project" value="UniProtKB-UniRule"/>
</dbReference>
<evidence type="ECO:0000256" key="8">
    <source>
        <dbReference type="ARBA" id="ARBA00023136"/>
    </source>
</evidence>
<comment type="subunit">
    <text evidence="9">Component of the Sec protein translocase complex. Heterotrimer consisting of SecY, SecE and SecG subunits. The heterotrimers can form oligomers, although 1 heterotrimer is thought to be able to translocate proteins. Interacts with the ribosome. Interacts with SecDF, and other proteins may be involved. Interacts with SecA.</text>
</comment>
<keyword evidence="6 9" id="KW-1133">Transmembrane helix</keyword>
<dbReference type="GO" id="GO:0005886">
    <property type="term" value="C:plasma membrane"/>
    <property type="evidence" value="ECO:0007669"/>
    <property type="project" value="UniProtKB-SubCell"/>
</dbReference>
<dbReference type="InterPro" id="IPR005807">
    <property type="entry name" value="SecE_bac"/>
</dbReference>
<dbReference type="Pfam" id="PF00584">
    <property type="entry name" value="SecE"/>
    <property type="match status" value="1"/>
</dbReference>
<evidence type="ECO:0000256" key="7">
    <source>
        <dbReference type="ARBA" id="ARBA00023010"/>
    </source>
</evidence>
<comment type="function">
    <text evidence="9">Essential subunit of the Sec protein translocation channel SecYEG. Clamps together the 2 halves of SecY. May contact the channel plug during translocation.</text>
</comment>
<gene>
    <name evidence="9" type="primary">secE</name>
    <name evidence="10" type="ORF">MAMMFC1_02029</name>
</gene>
<keyword evidence="2 9" id="KW-0813">Transport</keyword>
<dbReference type="Proteomes" id="UP000276437">
    <property type="component" value="Chromosome"/>
</dbReference>
<dbReference type="OrthoDB" id="9799073at2"/>
<evidence type="ECO:0000256" key="5">
    <source>
        <dbReference type="ARBA" id="ARBA00022927"/>
    </source>
</evidence>
<feature type="transmembrane region" description="Helical" evidence="9">
    <location>
        <begin position="37"/>
        <end position="58"/>
    </location>
</feature>
<sequence length="71" mass="8032">MAAQETAVTGGTARWKKFFREVRAELKKVTWPTRQDLINYTGIVFVSVVVVAALIWVIDSILTQILKVLIK</sequence>
<keyword evidence="3 9" id="KW-1003">Cell membrane</keyword>
<proteinExistence type="inferred from homology"/>
<dbReference type="HAMAP" id="MF_00422">
    <property type="entry name" value="SecE"/>
    <property type="match status" value="1"/>
</dbReference>
<evidence type="ECO:0000256" key="2">
    <source>
        <dbReference type="ARBA" id="ARBA00022448"/>
    </source>
</evidence>
<dbReference type="NCBIfam" id="TIGR00964">
    <property type="entry name" value="secE_bact"/>
    <property type="match status" value="1"/>
</dbReference>
<keyword evidence="5 9" id="KW-0653">Protein transport</keyword>
<comment type="similarity">
    <text evidence="9">Belongs to the SecE/SEC61-gamma family.</text>
</comment>
<dbReference type="KEGG" id="mana:MAMMFC1_02029"/>
<evidence type="ECO:0000256" key="9">
    <source>
        <dbReference type="HAMAP-Rule" id="MF_00422"/>
    </source>
</evidence>
<dbReference type="PANTHER" id="PTHR33910">
    <property type="entry name" value="PROTEIN TRANSLOCASE SUBUNIT SECE"/>
    <property type="match status" value="1"/>
</dbReference>
<keyword evidence="7 9" id="KW-0811">Translocation</keyword>
<dbReference type="PANTHER" id="PTHR33910:SF1">
    <property type="entry name" value="PROTEIN TRANSLOCASE SUBUNIT SECE"/>
    <property type="match status" value="1"/>
</dbReference>
<evidence type="ECO:0000256" key="3">
    <source>
        <dbReference type="ARBA" id="ARBA00022475"/>
    </source>
</evidence>
<keyword evidence="8 9" id="KW-0472">Membrane</keyword>
<dbReference type="GO" id="GO:0008320">
    <property type="term" value="F:protein transmembrane transporter activity"/>
    <property type="evidence" value="ECO:0007669"/>
    <property type="project" value="UniProtKB-UniRule"/>
</dbReference>
<dbReference type="GO" id="GO:0006605">
    <property type="term" value="P:protein targeting"/>
    <property type="evidence" value="ECO:0007669"/>
    <property type="project" value="UniProtKB-UniRule"/>
</dbReference>
<dbReference type="GO" id="GO:0065002">
    <property type="term" value="P:intracellular protein transmembrane transport"/>
    <property type="evidence" value="ECO:0007669"/>
    <property type="project" value="UniProtKB-UniRule"/>
</dbReference>
<dbReference type="RefSeq" id="WP_126308374.1">
    <property type="nucleotide sequence ID" value="NZ_AP018449.1"/>
</dbReference>
<name>A0A348AJU7_9FIRM</name>
<organism evidence="10 11">
    <name type="scientific">Methylomusa anaerophila</name>
    <dbReference type="NCBI Taxonomy" id="1930071"/>
    <lineage>
        <taxon>Bacteria</taxon>
        <taxon>Bacillati</taxon>
        <taxon>Bacillota</taxon>
        <taxon>Negativicutes</taxon>
        <taxon>Selenomonadales</taxon>
        <taxon>Sporomusaceae</taxon>
        <taxon>Methylomusa</taxon>
    </lineage>
</organism>
<dbReference type="InterPro" id="IPR001901">
    <property type="entry name" value="Translocase_SecE/Sec61-g"/>
</dbReference>
<evidence type="ECO:0000313" key="10">
    <source>
        <dbReference type="EMBL" id="BBB91345.1"/>
    </source>
</evidence>
<accession>A0A348AJU7</accession>
<evidence type="ECO:0000256" key="6">
    <source>
        <dbReference type="ARBA" id="ARBA00022989"/>
    </source>
</evidence>
<reference evidence="10 11" key="1">
    <citation type="journal article" date="2018" name="Int. J. Syst. Evol. Microbiol.">
        <title>Methylomusa anaerophila gen. nov., sp. nov., an anaerobic methanol-utilizing bacterium isolated from a microbial fuel cell.</title>
        <authorList>
            <person name="Amano N."/>
            <person name="Yamamuro A."/>
            <person name="Miyahara M."/>
            <person name="Kouzuma A."/>
            <person name="Abe T."/>
            <person name="Watanabe K."/>
        </authorList>
    </citation>
    <scope>NUCLEOTIDE SEQUENCE [LARGE SCALE GENOMIC DNA]</scope>
    <source>
        <strain evidence="10 11">MMFC1</strain>
    </source>
</reference>
<protein>
    <recommendedName>
        <fullName evidence="9">Protein translocase subunit SecE</fullName>
    </recommendedName>
</protein>
<evidence type="ECO:0000256" key="4">
    <source>
        <dbReference type="ARBA" id="ARBA00022692"/>
    </source>
</evidence>
<keyword evidence="4 9" id="KW-0812">Transmembrane</keyword>
<comment type="subcellular location">
    <subcellularLocation>
        <location evidence="9">Cell membrane</location>
        <topology evidence="9">Single-pass membrane protein</topology>
    </subcellularLocation>
    <subcellularLocation>
        <location evidence="1">Membrane</location>
    </subcellularLocation>
</comment>
<keyword evidence="11" id="KW-1185">Reference proteome</keyword>
<evidence type="ECO:0000256" key="1">
    <source>
        <dbReference type="ARBA" id="ARBA00004370"/>
    </source>
</evidence>
<dbReference type="InterPro" id="IPR038379">
    <property type="entry name" value="SecE_sf"/>
</dbReference>